<gene>
    <name evidence="3" type="ORF">F4557_000323</name>
    <name evidence="2" type="ORF">GCM10009546_03040</name>
</gene>
<dbReference type="Proteomes" id="UP001501427">
    <property type="component" value="Unassembled WGS sequence"/>
</dbReference>
<sequence>MTMHKSPAPATSVRVDDGLSWLLTKFVERVTGVSGALLVSRDGLKMAVSGLQIDQADRAAAWMASLHSLARSAGSISGSEYGGFRQAIVEDDGVLVFVMSADHAVAEQTGDRTGLVGSVLGVLASPGADPNTVGFEMSLLVKSVADHLVTATRNGERPDGGR</sequence>
<dbReference type="PANTHER" id="PTHR36222">
    <property type="entry name" value="SERINE PROTEASE INHIBITOR RV3364C"/>
    <property type="match status" value="1"/>
</dbReference>
<dbReference type="InterPro" id="IPR053141">
    <property type="entry name" value="Mycobact_SerProt_Inhib_Rv3364c"/>
</dbReference>
<evidence type="ECO:0000313" key="4">
    <source>
        <dbReference type="Proteomes" id="UP000549343"/>
    </source>
</evidence>
<dbReference type="EMBL" id="JACHMV010000001">
    <property type="protein sequence ID" value="MBB4771905.1"/>
    <property type="molecule type" value="Genomic_DNA"/>
</dbReference>
<evidence type="ECO:0000313" key="3">
    <source>
        <dbReference type="EMBL" id="MBB4771905.1"/>
    </source>
</evidence>
<dbReference type="RefSeq" id="WP_221480501.1">
    <property type="nucleotide sequence ID" value="NZ_BAAAHD010000001.1"/>
</dbReference>
<evidence type="ECO:0000313" key="5">
    <source>
        <dbReference type="Proteomes" id="UP001501427"/>
    </source>
</evidence>
<dbReference type="Pfam" id="PF03259">
    <property type="entry name" value="Robl_LC7"/>
    <property type="match status" value="1"/>
</dbReference>
<dbReference type="AlphaFoldDB" id="A0A7W7MVI1"/>
<dbReference type="InterPro" id="IPR004942">
    <property type="entry name" value="Roadblock/LAMTOR2_dom"/>
</dbReference>
<proteinExistence type="predicted"/>
<keyword evidence="5" id="KW-1185">Reference proteome</keyword>
<accession>A0A7W7MVI1</accession>
<dbReference type="PANTHER" id="PTHR36222:SF1">
    <property type="entry name" value="SERINE PROTEASE INHIBITOR RV3364C"/>
    <property type="match status" value="1"/>
</dbReference>
<evidence type="ECO:0000313" key="2">
    <source>
        <dbReference type="EMBL" id="GAA0544369.1"/>
    </source>
</evidence>
<dbReference type="EMBL" id="BAAAHD010000001">
    <property type="protein sequence ID" value="GAA0544369.1"/>
    <property type="molecule type" value="Genomic_DNA"/>
</dbReference>
<dbReference type="SMART" id="SM00960">
    <property type="entry name" value="Robl_LC7"/>
    <property type="match status" value="1"/>
</dbReference>
<reference evidence="2 5" key="1">
    <citation type="journal article" date="2019" name="Int. J. Syst. Evol. Microbiol.">
        <title>The Global Catalogue of Microorganisms (GCM) 10K type strain sequencing project: providing services to taxonomists for standard genome sequencing and annotation.</title>
        <authorList>
            <consortium name="The Broad Institute Genomics Platform"/>
            <consortium name="The Broad Institute Genome Sequencing Center for Infectious Disease"/>
            <person name="Wu L."/>
            <person name="Ma J."/>
        </authorList>
    </citation>
    <scope>NUCLEOTIDE SEQUENCE [LARGE SCALE GENOMIC DNA]</scope>
    <source>
        <strain evidence="2 5">JCM 10667</strain>
    </source>
</reference>
<protein>
    <submittedName>
        <fullName evidence="3">Putative regulator of Ras-like GTPase activity (Roadblock/LC7/MglB family)</fullName>
    </submittedName>
    <submittedName>
        <fullName evidence="2">Roadblock/LC7 domain-containing protein</fullName>
    </submittedName>
</protein>
<feature type="domain" description="Roadblock/LAMTOR2" evidence="1">
    <location>
        <begin position="20"/>
        <end position="124"/>
    </location>
</feature>
<dbReference type="Proteomes" id="UP000549343">
    <property type="component" value="Unassembled WGS sequence"/>
</dbReference>
<comment type="caution">
    <text evidence="3">The sequence shown here is derived from an EMBL/GenBank/DDBJ whole genome shotgun (WGS) entry which is preliminary data.</text>
</comment>
<organism evidence="3 4">
    <name type="scientific">Actinomadura livida</name>
    <dbReference type="NCBI Taxonomy" id="79909"/>
    <lineage>
        <taxon>Bacteria</taxon>
        <taxon>Bacillati</taxon>
        <taxon>Actinomycetota</taxon>
        <taxon>Actinomycetes</taxon>
        <taxon>Streptosporangiales</taxon>
        <taxon>Thermomonosporaceae</taxon>
        <taxon>Actinomadura</taxon>
    </lineage>
</organism>
<reference evidence="3 4" key="2">
    <citation type="submission" date="2020-08" db="EMBL/GenBank/DDBJ databases">
        <title>Sequencing the genomes of 1000 actinobacteria strains.</title>
        <authorList>
            <person name="Klenk H.-P."/>
        </authorList>
    </citation>
    <scope>NUCLEOTIDE SEQUENCE [LARGE SCALE GENOMIC DNA]</scope>
    <source>
        <strain evidence="3 4">DSM 44772</strain>
    </source>
</reference>
<dbReference type="Gene3D" id="3.30.450.30">
    <property type="entry name" value="Dynein light chain 2a, cytoplasmic"/>
    <property type="match status" value="1"/>
</dbReference>
<evidence type="ECO:0000259" key="1">
    <source>
        <dbReference type="SMART" id="SM00960"/>
    </source>
</evidence>
<dbReference type="SUPFAM" id="SSF103196">
    <property type="entry name" value="Roadblock/LC7 domain"/>
    <property type="match status" value="1"/>
</dbReference>
<reference evidence="2" key="3">
    <citation type="submission" date="2023-12" db="EMBL/GenBank/DDBJ databases">
        <authorList>
            <person name="Sun Q."/>
            <person name="Inoue M."/>
        </authorList>
    </citation>
    <scope>NUCLEOTIDE SEQUENCE</scope>
    <source>
        <strain evidence="2">JCM 10667</strain>
    </source>
</reference>
<name>A0A7W7MVI1_9ACTN</name>